<reference evidence="3 4" key="1">
    <citation type="journal article" date="2013" name="Nature">
        <title>Insights into bilaterian evolution from three spiralian genomes.</title>
        <authorList>
            <person name="Simakov O."/>
            <person name="Marletaz F."/>
            <person name="Cho S.J."/>
            <person name="Edsinger-Gonzales E."/>
            <person name="Havlak P."/>
            <person name="Hellsten U."/>
            <person name="Kuo D.H."/>
            <person name="Larsson T."/>
            <person name="Lv J."/>
            <person name="Arendt D."/>
            <person name="Savage R."/>
            <person name="Osoegawa K."/>
            <person name="de Jong P."/>
            <person name="Grimwood J."/>
            <person name="Chapman J.A."/>
            <person name="Shapiro H."/>
            <person name="Aerts A."/>
            <person name="Otillar R.P."/>
            <person name="Terry A.Y."/>
            <person name="Boore J.L."/>
            <person name="Grigoriev I.V."/>
            <person name="Lindberg D.R."/>
            <person name="Seaver E.C."/>
            <person name="Weisblat D.A."/>
            <person name="Putnam N.H."/>
            <person name="Rokhsar D.S."/>
        </authorList>
    </citation>
    <scope>NUCLEOTIDE SEQUENCE [LARGE SCALE GENOMIC DNA]</scope>
</reference>
<name>V4B2Y7_LOTGI</name>
<dbReference type="PANTHER" id="PTHR11786">
    <property type="entry name" value="N-HYDROXYARYLAMINE O-ACETYLTRANSFERASE"/>
    <property type="match status" value="1"/>
</dbReference>
<dbReference type="GO" id="GO:0004060">
    <property type="term" value="F:arylamine N-acetyltransferase activity"/>
    <property type="evidence" value="ECO:0007669"/>
    <property type="project" value="UniProtKB-EC"/>
</dbReference>
<dbReference type="OMA" id="AMNDEYA"/>
<dbReference type="Pfam" id="PF00797">
    <property type="entry name" value="Acetyltransf_2"/>
    <property type="match status" value="1"/>
</dbReference>
<dbReference type="Gene3D" id="3.30.2140.20">
    <property type="match status" value="1"/>
</dbReference>
<dbReference type="OrthoDB" id="10260017at2759"/>
<evidence type="ECO:0000313" key="4">
    <source>
        <dbReference type="Proteomes" id="UP000030746"/>
    </source>
</evidence>
<dbReference type="InterPro" id="IPR038765">
    <property type="entry name" value="Papain-like_cys_pep_sf"/>
</dbReference>
<dbReference type="RefSeq" id="XP_009044854.1">
    <property type="nucleotide sequence ID" value="XM_009046606.1"/>
</dbReference>
<dbReference type="Proteomes" id="UP000030746">
    <property type="component" value="Unassembled WGS sequence"/>
</dbReference>
<dbReference type="InterPro" id="IPR053710">
    <property type="entry name" value="Arylamine_NAT_domain_sf"/>
</dbReference>
<comment type="similarity">
    <text evidence="1">Belongs to the arylamine N-acetyltransferase family.</text>
</comment>
<dbReference type="PANTHER" id="PTHR11786:SF0">
    <property type="entry name" value="ARYLAMINE N-ACETYLTRANSFERASE 4-RELATED"/>
    <property type="match status" value="1"/>
</dbReference>
<evidence type="ECO:0000256" key="2">
    <source>
        <dbReference type="ARBA" id="ARBA00012701"/>
    </source>
</evidence>
<dbReference type="EC" id="2.3.1.5" evidence="2"/>
<dbReference type="HOGENOM" id="CLU_078067_0_0_1"/>
<sequence length="301" mass="35041">MEMLAKTEAMQFLVDILELNNIEEILNYDDKVNAVEAIMDAYREKEPFQNISLMSVDFDKRSRPSWTEIKNAIFLKQGGLCYSHHIFLFALFKALGFHVSLGTGGVTGPNNHVVLFFKDVCIQGDVYLLEAAIGLPSFHLISLDFEHESPVYRDSFLEYKYIKHGGKILRMHRKGDPRPNFVKERDINVDGWTRFYDFEIADTQNIEDFNDDYDAVYTDPQITHFHSSFHFIIFINRKAFIAHNTNILTENDENELEKIESETNEEIIRFMRNLTSSIDESTIRLALGNYKDTKRRVTSKN</sequence>
<gene>
    <name evidence="3" type="ORF">LOTGIDRAFT_237354</name>
</gene>
<evidence type="ECO:0000256" key="1">
    <source>
        <dbReference type="ARBA" id="ARBA00006547"/>
    </source>
</evidence>
<protein>
    <recommendedName>
        <fullName evidence="2">arylamine N-acetyltransferase</fullName>
        <ecNumber evidence="2">2.3.1.5</ecNumber>
    </recommendedName>
</protein>
<dbReference type="GeneID" id="20250435"/>
<dbReference type="EMBL" id="KB199728">
    <property type="protein sequence ID" value="ESP04523.1"/>
    <property type="molecule type" value="Genomic_DNA"/>
</dbReference>
<dbReference type="CTD" id="20250435"/>
<keyword evidence="4" id="KW-1185">Reference proteome</keyword>
<proteinExistence type="inferred from homology"/>
<dbReference type="InterPro" id="IPR001447">
    <property type="entry name" value="Arylamine_N-AcTrfase"/>
</dbReference>
<accession>V4B2Y7</accession>
<dbReference type="KEGG" id="lgi:LOTGIDRAFT_237354"/>
<evidence type="ECO:0000313" key="3">
    <source>
        <dbReference type="EMBL" id="ESP04523.1"/>
    </source>
</evidence>
<organism evidence="3 4">
    <name type="scientific">Lottia gigantea</name>
    <name type="common">Giant owl limpet</name>
    <dbReference type="NCBI Taxonomy" id="225164"/>
    <lineage>
        <taxon>Eukaryota</taxon>
        <taxon>Metazoa</taxon>
        <taxon>Spiralia</taxon>
        <taxon>Lophotrochozoa</taxon>
        <taxon>Mollusca</taxon>
        <taxon>Gastropoda</taxon>
        <taxon>Patellogastropoda</taxon>
        <taxon>Lottioidea</taxon>
        <taxon>Lottiidae</taxon>
        <taxon>Lottia</taxon>
    </lineage>
</organism>
<dbReference type="SUPFAM" id="SSF54001">
    <property type="entry name" value="Cysteine proteinases"/>
    <property type="match status" value="1"/>
</dbReference>
<dbReference type="AlphaFoldDB" id="V4B2Y7"/>